<feature type="transmembrane region" description="Helical" evidence="1">
    <location>
        <begin position="243"/>
        <end position="263"/>
    </location>
</feature>
<feature type="transmembrane region" description="Helical" evidence="1">
    <location>
        <begin position="60"/>
        <end position="78"/>
    </location>
</feature>
<keyword evidence="3" id="KW-1185">Reference proteome</keyword>
<gene>
    <name evidence="2" type="ORF">C8046_14125</name>
</gene>
<feature type="transmembrane region" description="Helical" evidence="1">
    <location>
        <begin position="21"/>
        <end position="40"/>
    </location>
</feature>
<proteinExistence type="predicted"/>
<evidence type="ECO:0000313" key="3">
    <source>
        <dbReference type="Proteomes" id="UP000245166"/>
    </source>
</evidence>
<evidence type="ECO:0000256" key="1">
    <source>
        <dbReference type="SAM" id="Phobius"/>
    </source>
</evidence>
<dbReference type="OrthoDB" id="9803163at2"/>
<protein>
    <submittedName>
        <fullName evidence="2">Uncharacterized protein</fullName>
    </submittedName>
</protein>
<keyword evidence="1" id="KW-1133">Transmembrane helix</keyword>
<dbReference type="RefSeq" id="WP_109229993.1">
    <property type="nucleotide sequence ID" value="NZ_PYHR01000002.1"/>
</dbReference>
<dbReference type="Proteomes" id="UP000245166">
    <property type="component" value="Unassembled WGS sequence"/>
</dbReference>
<evidence type="ECO:0000313" key="2">
    <source>
        <dbReference type="EMBL" id="PWD51613.1"/>
    </source>
</evidence>
<feature type="transmembrane region" description="Helical" evidence="1">
    <location>
        <begin position="176"/>
        <end position="195"/>
    </location>
</feature>
<accession>A0A2U1ZXE8</accession>
<dbReference type="AlphaFoldDB" id="A0A2U1ZXE8"/>
<keyword evidence="1" id="KW-0472">Membrane</keyword>
<feature type="transmembrane region" description="Helical" evidence="1">
    <location>
        <begin position="201"/>
        <end position="222"/>
    </location>
</feature>
<keyword evidence="1" id="KW-0812">Transmembrane</keyword>
<comment type="caution">
    <text evidence="2">The sequence shown here is derived from an EMBL/GenBank/DDBJ whole genome shotgun (WGS) entry which is preliminary data.</text>
</comment>
<feature type="transmembrane region" description="Helical" evidence="1">
    <location>
        <begin position="87"/>
        <end position="108"/>
    </location>
</feature>
<reference evidence="2 3" key="1">
    <citation type="submission" date="2018-03" db="EMBL/GenBank/DDBJ databases">
        <title>Genome assembly of novel Miniimonas species PCH200.</title>
        <authorList>
            <person name="Thakur V."/>
            <person name="Kumar V."/>
            <person name="Singh D."/>
        </authorList>
    </citation>
    <scope>NUCLEOTIDE SEQUENCE [LARGE SCALE GENOMIC DNA]</scope>
    <source>
        <strain evidence="2 3">PCH200</strain>
    </source>
</reference>
<organism evidence="2 3">
    <name type="scientific">Serinibacter arcticus</name>
    <dbReference type="NCBI Taxonomy" id="1655435"/>
    <lineage>
        <taxon>Bacteria</taxon>
        <taxon>Bacillati</taxon>
        <taxon>Actinomycetota</taxon>
        <taxon>Actinomycetes</taxon>
        <taxon>Micrococcales</taxon>
        <taxon>Beutenbergiaceae</taxon>
        <taxon>Serinibacter</taxon>
    </lineage>
</organism>
<name>A0A2U1ZXE8_9MICO</name>
<feature type="transmembrane region" description="Helical" evidence="1">
    <location>
        <begin position="141"/>
        <end position="160"/>
    </location>
</feature>
<sequence>MSAQIDPRPTDSPDSALDTYRALRVGMVGAGLLLLVAVAVEVARVDEIPGSISATFYSPVRGVFVASLLAVGLALVAIKGRPGWEDGLLNVAGALVPLVGFVPTPVTLSTIPGGTELPLTCPDPDEACVPTELAPDVANNVTAYLLLGAAGLAFVWVRLARARQRGEAWRPRTRNAVLAATGVWTAFGGWFLLGRASFLEWAHYTSAISFFVLLIVVVFINGRRAVPTVGMLGPTTADYRRRYYAVALAMAGAVVAGVVTFLVTGEQSGFPLVFWLELVLLVLYIVFWAMQTVEHWFHAIPPEVPQTTPVP</sequence>
<dbReference type="EMBL" id="PYHR01000002">
    <property type="protein sequence ID" value="PWD51613.1"/>
    <property type="molecule type" value="Genomic_DNA"/>
</dbReference>
<feature type="transmembrane region" description="Helical" evidence="1">
    <location>
        <begin position="269"/>
        <end position="290"/>
    </location>
</feature>